<name>A0ABW4C751_9BACL</name>
<evidence type="ECO:0000313" key="2">
    <source>
        <dbReference type="Proteomes" id="UP001597282"/>
    </source>
</evidence>
<sequence length="277" mass="32576">MEPTQVESFAERYLDAFDCRILEKAPNQIQVELSVEADQDLVHRPFYWMYVEKMGLSPQPSTLTWIFDGTDAPQGVRAELLSYGSPRFNQMLASAQKNGRFVRLYEETPRPVRNGLGSKPYDPWLGVNYHVSYICDMKKDEILHLGIHLRTGEVAKDFYPRIQHRNWSPRLPSHRHILPPLFPLAEAVGELEYHLQGYIEQQDLSWARKSMERMEQELEQLHSYYPEEWRMSDALHAEKRQRLRETVWQYHPRVEVEVINAGLFYLDSPPESAEESD</sequence>
<organism evidence="1 2">
    <name type="scientific">Kroppenstedtia sanguinis</name>
    <dbReference type="NCBI Taxonomy" id="1380684"/>
    <lineage>
        <taxon>Bacteria</taxon>
        <taxon>Bacillati</taxon>
        <taxon>Bacillota</taxon>
        <taxon>Bacilli</taxon>
        <taxon>Bacillales</taxon>
        <taxon>Thermoactinomycetaceae</taxon>
        <taxon>Kroppenstedtia</taxon>
    </lineage>
</organism>
<gene>
    <name evidence="1" type="ORF">ACFQ4Y_06245</name>
</gene>
<keyword evidence="2" id="KW-1185">Reference proteome</keyword>
<dbReference type="InterPro" id="IPR024562">
    <property type="entry name" value="YqhG"/>
</dbReference>
<dbReference type="Proteomes" id="UP001597282">
    <property type="component" value="Unassembled WGS sequence"/>
</dbReference>
<dbReference type="Pfam" id="PF11079">
    <property type="entry name" value="YqhG"/>
    <property type="match status" value="1"/>
</dbReference>
<proteinExistence type="predicted"/>
<protein>
    <submittedName>
        <fullName evidence="1">YqhG family protein</fullName>
    </submittedName>
</protein>
<comment type="caution">
    <text evidence="1">The sequence shown here is derived from an EMBL/GenBank/DDBJ whole genome shotgun (WGS) entry which is preliminary data.</text>
</comment>
<accession>A0ABW4C751</accession>
<dbReference type="EMBL" id="JBHTNU010000004">
    <property type="protein sequence ID" value="MFD1426539.1"/>
    <property type="molecule type" value="Genomic_DNA"/>
</dbReference>
<dbReference type="RefSeq" id="WP_380163715.1">
    <property type="nucleotide sequence ID" value="NZ_JBHTNU010000004.1"/>
</dbReference>
<reference evidence="2" key="1">
    <citation type="journal article" date="2019" name="Int. J. Syst. Evol. Microbiol.">
        <title>The Global Catalogue of Microorganisms (GCM) 10K type strain sequencing project: providing services to taxonomists for standard genome sequencing and annotation.</title>
        <authorList>
            <consortium name="The Broad Institute Genomics Platform"/>
            <consortium name="The Broad Institute Genome Sequencing Center for Infectious Disease"/>
            <person name="Wu L."/>
            <person name="Ma J."/>
        </authorList>
    </citation>
    <scope>NUCLEOTIDE SEQUENCE [LARGE SCALE GENOMIC DNA]</scope>
    <source>
        <strain evidence="2">S1</strain>
    </source>
</reference>
<evidence type="ECO:0000313" key="1">
    <source>
        <dbReference type="EMBL" id="MFD1426539.1"/>
    </source>
</evidence>